<name>A0A1F6VI93_9BACT</name>
<protein>
    <submittedName>
        <fullName evidence="1">Uncharacterized protein</fullName>
    </submittedName>
</protein>
<dbReference type="STRING" id="1801743.A2824_00875"/>
<dbReference type="Proteomes" id="UP000178059">
    <property type="component" value="Unassembled WGS sequence"/>
</dbReference>
<accession>A0A1F6VI93</accession>
<dbReference type="AlphaFoldDB" id="A0A1F6VI93"/>
<evidence type="ECO:0000313" key="2">
    <source>
        <dbReference type="Proteomes" id="UP000178059"/>
    </source>
</evidence>
<reference evidence="1 2" key="1">
    <citation type="journal article" date="2016" name="Nat. Commun.">
        <title>Thousands of microbial genomes shed light on interconnected biogeochemical processes in an aquifer system.</title>
        <authorList>
            <person name="Anantharaman K."/>
            <person name="Brown C.T."/>
            <person name="Hug L.A."/>
            <person name="Sharon I."/>
            <person name="Castelle C.J."/>
            <person name="Probst A.J."/>
            <person name="Thomas B.C."/>
            <person name="Singh A."/>
            <person name="Wilkins M.J."/>
            <person name="Karaoz U."/>
            <person name="Brodie E.L."/>
            <person name="Williams K.H."/>
            <person name="Hubbard S.S."/>
            <person name="Banfield J.F."/>
        </authorList>
    </citation>
    <scope>NUCLEOTIDE SEQUENCE [LARGE SCALE GENOMIC DNA]</scope>
</reference>
<proteinExistence type="predicted"/>
<organism evidence="1 2">
    <name type="scientific">Candidatus Nomurabacteria bacterium RIFCSPHIGHO2_01_FULL_42_16</name>
    <dbReference type="NCBI Taxonomy" id="1801743"/>
    <lineage>
        <taxon>Bacteria</taxon>
        <taxon>Candidatus Nomuraibacteriota</taxon>
    </lineage>
</organism>
<comment type="caution">
    <text evidence="1">The sequence shown here is derived from an EMBL/GenBank/DDBJ whole genome shotgun (WGS) entry which is preliminary data.</text>
</comment>
<gene>
    <name evidence="1" type="ORF">A2824_00875</name>
</gene>
<sequence length="105" mass="11987">MAIEIRMAGSGGVDPRKLAKVKKGQTYKLVRFDQWSCLERSPNDKFDPPPLKLFEGMATMIKKGGKRKKRYLAKIKTSMSTKKVQTGKYKTKEVDDEIVLVKIPR</sequence>
<dbReference type="EMBL" id="MFTT01000028">
    <property type="protein sequence ID" value="OGI69299.1"/>
    <property type="molecule type" value="Genomic_DNA"/>
</dbReference>
<evidence type="ECO:0000313" key="1">
    <source>
        <dbReference type="EMBL" id="OGI69299.1"/>
    </source>
</evidence>